<dbReference type="AlphaFoldDB" id="A0A1P8UF14"/>
<reference evidence="7 8" key="1">
    <citation type="submission" date="2017-01" db="EMBL/GenBank/DDBJ databases">
        <title>Draft sequence of Acidihalobacter ferrooxidans strain DSM 14175 (strain V8).</title>
        <authorList>
            <person name="Khaleque H.N."/>
            <person name="Ramsay J.P."/>
            <person name="Murphy R.J.T."/>
            <person name="Kaksonen A.H."/>
            <person name="Boxall N.J."/>
            <person name="Watkin E.L.J."/>
        </authorList>
    </citation>
    <scope>NUCLEOTIDE SEQUENCE [LARGE SCALE GENOMIC DNA]</scope>
    <source>
        <strain evidence="7 8">V8</strain>
    </source>
</reference>
<feature type="compositionally biased region" description="Pro residues" evidence="5">
    <location>
        <begin position="117"/>
        <end position="127"/>
    </location>
</feature>
<dbReference type="Pfam" id="PF00364">
    <property type="entry name" value="Biotin_lipoyl"/>
    <property type="match status" value="1"/>
</dbReference>
<dbReference type="InterPro" id="IPR004167">
    <property type="entry name" value="PSBD"/>
</dbReference>
<dbReference type="GO" id="GO:0006086">
    <property type="term" value="P:pyruvate decarboxylation to acetyl-CoA"/>
    <property type="evidence" value="ECO:0007669"/>
    <property type="project" value="InterPro"/>
</dbReference>
<feature type="region of interest" description="Disordered" evidence="5">
    <location>
        <begin position="84"/>
        <end position="141"/>
    </location>
</feature>
<proteinExistence type="inferred from homology"/>
<dbReference type="Pfam" id="PF00198">
    <property type="entry name" value="2-oxoacid_dh"/>
    <property type="match status" value="1"/>
</dbReference>
<dbReference type="GO" id="GO:0016746">
    <property type="term" value="F:acyltransferase activity"/>
    <property type="evidence" value="ECO:0007669"/>
    <property type="project" value="UniProtKB-KW"/>
</dbReference>
<dbReference type="RefSeq" id="WP_076836054.1">
    <property type="nucleotide sequence ID" value="NZ_CP019434.1"/>
</dbReference>
<organism evidence="7 8">
    <name type="scientific">Acidihalobacter ferrooxydans</name>
    <dbReference type="NCBI Taxonomy" id="1765967"/>
    <lineage>
        <taxon>Bacteria</taxon>
        <taxon>Pseudomonadati</taxon>
        <taxon>Pseudomonadota</taxon>
        <taxon>Gammaproteobacteria</taxon>
        <taxon>Chromatiales</taxon>
        <taxon>Ectothiorhodospiraceae</taxon>
        <taxon>Acidihalobacter</taxon>
    </lineage>
</organism>
<keyword evidence="8" id="KW-1185">Reference proteome</keyword>
<dbReference type="InterPro" id="IPR001078">
    <property type="entry name" value="2-oxoacid_DH_actylTfrase"/>
</dbReference>
<evidence type="ECO:0000256" key="3">
    <source>
        <dbReference type="ARBA" id="ARBA00022823"/>
    </source>
</evidence>
<comment type="similarity">
    <text evidence="2 4">Belongs to the 2-oxoacid dehydrogenase family.</text>
</comment>
<dbReference type="CDD" id="cd06849">
    <property type="entry name" value="lipoyl_domain"/>
    <property type="match status" value="1"/>
</dbReference>
<evidence type="ECO:0000256" key="4">
    <source>
        <dbReference type="RuleBase" id="RU003423"/>
    </source>
</evidence>
<dbReference type="STRING" id="1765967.BW247_04525"/>
<dbReference type="InterPro" id="IPR000089">
    <property type="entry name" value="Biotin_lipoyl"/>
</dbReference>
<sequence>MNKTPVTLPLLSDTMQTGRLARWLKQPGDPIKTGDVLAEVESDKAVMEVEAYADGYLAGPLAPTDTYIPVQSTIAWITDVPASESAAAPPPAAAAPATPTPTAAPTPAAAPQTPAATTPPTPAPASPTPAAAPAAVAPPAAADAPSPVVAAALAVGSDDAGASPFARGLATELGIDLTQLTAGADGRIGAAQVLAAALGPQFPHLELGPIHSIERPSPIKAAMAENMARSEHTPTFHVTAAIDLAPLHDAAHAHHESLSLLLARACALSIHEHPDFNACWTPRGLARRERIDVAIAVDTPDGLITPVLRNALRPLDELNEDWRELKGKLQNRRLKPEDYSGATFYLSNLGTFPVVEQFDAIVPLGAASILAVSAAGPDGLTRLTLSCDHRVVAGADAARFLTTLSQHLSAVEALQQ</sequence>
<dbReference type="PANTHER" id="PTHR23151">
    <property type="entry name" value="DIHYDROLIPOAMIDE ACETYL/SUCCINYL-TRANSFERASE-RELATED"/>
    <property type="match status" value="1"/>
</dbReference>
<dbReference type="PANTHER" id="PTHR23151:SF90">
    <property type="entry name" value="DIHYDROLIPOYLLYSINE-RESIDUE ACETYLTRANSFERASE COMPONENT OF PYRUVATE DEHYDROGENASE COMPLEX, MITOCHONDRIAL-RELATED"/>
    <property type="match status" value="1"/>
</dbReference>
<comment type="cofactor">
    <cofactor evidence="1 4">
        <name>(R)-lipoate</name>
        <dbReference type="ChEBI" id="CHEBI:83088"/>
    </cofactor>
</comment>
<gene>
    <name evidence="7" type="ORF">BW247_04525</name>
</gene>
<dbReference type="Proteomes" id="UP000243807">
    <property type="component" value="Chromosome"/>
</dbReference>
<dbReference type="InterPro" id="IPR036625">
    <property type="entry name" value="E3-bd_dom_sf"/>
</dbReference>
<name>A0A1P8UF14_9GAMM</name>
<dbReference type="Gene3D" id="4.10.320.10">
    <property type="entry name" value="E3-binding domain"/>
    <property type="match status" value="1"/>
</dbReference>
<dbReference type="EMBL" id="CP019434">
    <property type="protein sequence ID" value="APZ42443.1"/>
    <property type="molecule type" value="Genomic_DNA"/>
</dbReference>
<dbReference type="SUPFAM" id="SSF51230">
    <property type="entry name" value="Single hybrid motif"/>
    <property type="match status" value="1"/>
</dbReference>
<feature type="compositionally biased region" description="Low complexity" evidence="5">
    <location>
        <begin position="105"/>
        <end position="116"/>
    </location>
</feature>
<dbReference type="InterPro" id="IPR045257">
    <property type="entry name" value="E2/Pdx1"/>
</dbReference>
<keyword evidence="4" id="KW-0012">Acyltransferase</keyword>
<dbReference type="PROSITE" id="PS00189">
    <property type="entry name" value="LIPOYL"/>
    <property type="match status" value="1"/>
</dbReference>
<dbReference type="EC" id="2.3.1.-" evidence="4"/>
<keyword evidence="4" id="KW-0808">Transferase</keyword>
<dbReference type="Gene3D" id="3.30.559.10">
    <property type="entry name" value="Chloramphenicol acetyltransferase-like domain"/>
    <property type="match status" value="1"/>
</dbReference>
<dbReference type="GO" id="GO:0045254">
    <property type="term" value="C:pyruvate dehydrogenase complex"/>
    <property type="evidence" value="ECO:0007669"/>
    <property type="project" value="InterPro"/>
</dbReference>
<feature type="compositionally biased region" description="Pro residues" evidence="5">
    <location>
        <begin position="88"/>
        <end position="104"/>
    </location>
</feature>
<dbReference type="InterPro" id="IPR023213">
    <property type="entry name" value="CAT-like_dom_sf"/>
</dbReference>
<dbReference type="InterPro" id="IPR003016">
    <property type="entry name" value="2-oxoA_DH_lipoyl-BS"/>
</dbReference>
<accession>A0A1P8UF14</accession>
<evidence type="ECO:0000313" key="8">
    <source>
        <dbReference type="Proteomes" id="UP000243807"/>
    </source>
</evidence>
<feature type="domain" description="Lipoyl-binding" evidence="6">
    <location>
        <begin position="3"/>
        <end position="78"/>
    </location>
</feature>
<evidence type="ECO:0000259" key="6">
    <source>
        <dbReference type="PROSITE" id="PS50968"/>
    </source>
</evidence>
<feature type="compositionally biased region" description="Low complexity" evidence="5">
    <location>
        <begin position="128"/>
        <end position="141"/>
    </location>
</feature>
<evidence type="ECO:0000256" key="5">
    <source>
        <dbReference type="SAM" id="MobiDB-lite"/>
    </source>
</evidence>
<dbReference type="PROSITE" id="PS50968">
    <property type="entry name" value="BIOTINYL_LIPOYL"/>
    <property type="match status" value="1"/>
</dbReference>
<dbReference type="OrthoDB" id="9805770at2"/>
<evidence type="ECO:0000313" key="7">
    <source>
        <dbReference type="EMBL" id="APZ42443.1"/>
    </source>
</evidence>
<dbReference type="KEGG" id="afy:BW247_04525"/>
<dbReference type="InterPro" id="IPR011053">
    <property type="entry name" value="Single_hybrid_motif"/>
</dbReference>
<dbReference type="Pfam" id="PF02817">
    <property type="entry name" value="E3_binding"/>
    <property type="match status" value="1"/>
</dbReference>
<dbReference type="SUPFAM" id="SSF52777">
    <property type="entry name" value="CoA-dependent acyltransferases"/>
    <property type="match status" value="1"/>
</dbReference>
<evidence type="ECO:0000256" key="1">
    <source>
        <dbReference type="ARBA" id="ARBA00001938"/>
    </source>
</evidence>
<dbReference type="Gene3D" id="2.40.50.100">
    <property type="match status" value="1"/>
</dbReference>
<keyword evidence="3 4" id="KW-0450">Lipoyl</keyword>
<evidence type="ECO:0000256" key="2">
    <source>
        <dbReference type="ARBA" id="ARBA00007317"/>
    </source>
</evidence>
<protein>
    <recommendedName>
        <fullName evidence="4">Dihydrolipoamide acetyltransferase component of pyruvate dehydrogenase complex</fullName>
        <ecNumber evidence="4">2.3.1.-</ecNumber>
    </recommendedName>
</protein>